<evidence type="ECO:0000256" key="2">
    <source>
        <dbReference type="ARBA" id="ARBA00022448"/>
    </source>
</evidence>
<dbReference type="SUPFAM" id="SSF52540">
    <property type="entry name" value="P-loop containing nucleoside triphosphate hydrolases"/>
    <property type="match status" value="1"/>
</dbReference>
<accession>A0A848DPX5</accession>
<feature type="domain" description="ABC transporter" evidence="5">
    <location>
        <begin position="24"/>
        <end position="256"/>
    </location>
</feature>
<keyword evidence="4 6" id="KW-0067">ATP-binding</keyword>
<dbReference type="Proteomes" id="UP000586918">
    <property type="component" value="Unassembled WGS sequence"/>
</dbReference>
<evidence type="ECO:0000256" key="1">
    <source>
        <dbReference type="ARBA" id="ARBA00005417"/>
    </source>
</evidence>
<gene>
    <name evidence="6" type="ORF">HF519_25615</name>
</gene>
<dbReference type="InterPro" id="IPR027417">
    <property type="entry name" value="P-loop_NTPase"/>
</dbReference>
<comment type="similarity">
    <text evidence="1">Belongs to the ABC transporter superfamily.</text>
</comment>
<dbReference type="InterPro" id="IPR003593">
    <property type="entry name" value="AAA+_ATPase"/>
</dbReference>
<dbReference type="PANTHER" id="PTHR42734:SF5">
    <property type="entry name" value="IRON TRANSPORT SYSTEM ATP-BINDING PROTEIN HI_0361-RELATED"/>
    <property type="match status" value="1"/>
</dbReference>
<evidence type="ECO:0000313" key="7">
    <source>
        <dbReference type="Proteomes" id="UP000586918"/>
    </source>
</evidence>
<evidence type="ECO:0000313" key="6">
    <source>
        <dbReference type="EMBL" id="NMH94887.1"/>
    </source>
</evidence>
<keyword evidence="2" id="KW-0813">Transport</keyword>
<dbReference type="PANTHER" id="PTHR42734">
    <property type="entry name" value="METAL TRANSPORT SYSTEM ATP-BINDING PROTEIN TM_0124-RELATED"/>
    <property type="match status" value="1"/>
</dbReference>
<organism evidence="6 7">
    <name type="scientific">Pseudonocardia bannensis</name>
    <dbReference type="NCBI Taxonomy" id="630973"/>
    <lineage>
        <taxon>Bacteria</taxon>
        <taxon>Bacillati</taxon>
        <taxon>Actinomycetota</taxon>
        <taxon>Actinomycetes</taxon>
        <taxon>Pseudonocardiales</taxon>
        <taxon>Pseudonocardiaceae</taxon>
        <taxon>Pseudonocardia</taxon>
    </lineage>
</organism>
<evidence type="ECO:0000256" key="4">
    <source>
        <dbReference type="ARBA" id="ARBA00022840"/>
    </source>
</evidence>
<keyword evidence="3" id="KW-0547">Nucleotide-binding</keyword>
<dbReference type="Gene3D" id="3.40.50.300">
    <property type="entry name" value="P-loop containing nucleotide triphosphate hydrolases"/>
    <property type="match status" value="1"/>
</dbReference>
<dbReference type="GO" id="GO:0005524">
    <property type="term" value="F:ATP binding"/>
    <property type="evidence" value="ECO:0007669"/>
    <property type="project" value="UniProtKB-KW"/>
</dbReference>
<reference evidence="6 7" key="1">
    <citation type="submission" date="2020-04" db="EMBL/GenBank/DDBJ databases">
        <authorList>
            <person name="Klaysubun C."/>
            <person name="Duangmal K."/>
            <person name="Lipun K."/>
        </authorList>
    </citation>
    <scope>NUCLEOTIDE SEQUENCE [LARGE SCALE GENOMIC DNA]</scope>
    <source>
        <strain evidence="6 7">DSM 45300</strain>
    </source>
</reference>
<dbReference type="GO" id="GO:0016887">
    <property type="term" value="F:ATP hydrolysis activity"/>
    <property type="evidence" value="ECO:0007669"/>
    <property type="project" value="InterPro"/>
</dbReference>
<dbReference type="SMART" id="SM00382">
    <property type="entry name" value="AAA"/>
    <property type="match status" value="1"/>
</dbReference>
<dbReference type="InterPro" id="IPR050153">
    <property type="entry name" value="Metal_Ion_Import_ABC"/>
</dbReference>
<dbReference type="PROSITE" id="PS00211">
    <property type="entry name" value="ABC_TRANSPORTER_1"/>
    <property type="match status" value="1"/>
</dbReference>
<dbReference type="AlphaFoldDB" id="A0A848DPX5"/>
<evidence type="ECO:0000256" key="3">
    <source>
        <dbReference type="ARBA" id="ARBA00022741"/>
    </source>
</evidence>
<dbReference type="EMBL" id="JAAXKZ010000138">
    <property type="protein sequence ID" value="NMH94887.1"/>
    <property type="molecule type" value="Genomic_DNA"/>
</dbReference>
<protein>
    <submittedName>
        <fullName evidence="6">Metal ABC transporter ATP-binding protein</fullName>
    </submittedName>
</protein>
<evidence type="ECO:0000259" key="5">
    <source>
        <dbReference type="PROSITE" id="PS50893"/>
    </source>
</evidence>
<dbReference type="CDD" id="cd03235">
    <property type="entry name" value="ABC_Metallic_Cations"/>
    <property type="match status" value="1"/>
</dbReference>
<dbReference type="PROSITE" id="PS50893">
    <property type="entry name" value="ABC_TRANSPORTER_2"/>
    <property type="match status" value="1"/>
</dbReference>
<keyword evidence="7" id="KW-1185">Reference proteome</keyword>
<comment type="caution">
    <text evidence="6">The sequence shown here is derived from an EMBL/GenBank/DDBJ whole genome shotgun (WGS) entry which is preliminary data.</text>
</comment>
<sequence length="267" mass="28436">MLMPSRRDRATAPTTTAPDDTAALEVRSLTVSYRAAPVLWEVDARFPTGALSAIVGPNGAGKSTLLKAALGLVPADAGRVLVAGDDGASARDRVAYVPQRESVDWDFPITVREVVEMGRYRSVGWFRRVGRHDRRIAGECLDRVGMAAFGRRQIGQLSGGQRQRVFLARALAQQAPVLLMDEPFAGIDARTQADLLGLLGELRDAGGSVIVVHHDIAQVRAAFDWTLLLNVRALGCGPTAEVLTGDAVRAAYGAGAEPADEVVAWTG</sequence>
<name>A0A848DPX5_9PSEU</name>
<dbReference type="InterPro" id="IPR003439">
    <property type="entry name" value="ABC_transporter-like_ATP-bd"/>
</dbReference>
<proteinExistence type="inferred from homology"/>
<dbReference type="Pfam" id="PF00005">
    <property type="entry name" value="ABC_tran"/>
    <property type="match status" value="1"/>
</dbReference>
<dbReference type="InterPro" id="IPR017871">
    <property type="entry name" value="ABC_transporter-like_CS"/>
</dbReference>